<protein>
    <recommendedName>
        <fullName evidence="3">Tyrosine specific protein phosphatases domain-containing protein</fullName>
    </recommendedName>
</protein>
<dbReference type="Gene3D" id="3.90.190.10">
    <property type="entry name" value="Protein tyrosine phosphatase superfamily"/>
    <property type="match status" value="1"/>
</dbReference>
<feature type="region of interest" description="Disordered" evidence="2">
    <location>
        <begin position="243"/>
        <end position="263"/>
    </location>
</feature>
<feature type="compositionally biased region" description="Low complexity" evidence="2">
    <location>
        <begin position="833"/>
        <end position="842"/>
    </location>
</feature>
<dbReference type="InterPro" id="IPR029021">
    <property type="entry name" value="Prot-tyrosine_phosphatase-like"/>
</dbReference>
<reference evidence="4" key="2">
    <citation type="submission" date="2023-06" db="EMBL/GenBank/DDBJ databases">
        <authorList>
            <person name="Kobayashi Y."/>
            <person name="Kayamori A."/>
            <person name="Aoki K."/>
            <person name="Shiwa Y."/>
            <person name="Fujita N."/>
            <person name="Sugita T."/>
            <person name="Iwasaki W."/>
            <person name="Tanaka N."/>
            <person name="Takashima M."/>
        </authorList>
    </citation>
    <scope>NUCLEOTIDE SEQUENCE</scope>
    <source>
        <strain evidence="4">HIS016</strain>
    </source>
</reference>
<name>A0AAD3TP31_9TREE</name>
<dbReference type="InterPro" id="IPR000387">
    <property type="entry name" value="Tyr_Pase_dom"/>
</dbReference>
<evidence type="ECO:0000256" key="1">
    <source>
        <dbReference type="ARBA" id="ARBA00022801"/>
    </source>
</evidence>
<feature type="domain" description="Tyrosine specific protein phosphatases" evidence="3">
    <location>
        <begin position="777"/>
        <end position="818"/>
    </location>
</feature>
<dbReference type="EMBL" id="BTCM01000001">
    <property type="protein sequence ID" value="GMK53800.1"/>
    <property type="molecule type" value="Genomic_DNA"/>
</dbReference>
<dbReference type="PROSITE" id="PS50056">
    <property type="entry name" value="TYR_PHOSPHATASE_2"/>
    <property type="match status" value="1"/>
</dbReference>
<feature type="region of interest" description="Disordered" evidence="2">
    <location>
        <begin position="831"/>
        <end position="855"/>
    </location>
</feature>
<organism evidence="4 5">
    <name type="scientific">Cutaneotrichosporon spelunceum</name>
    <dbReference type="NCBI Taxonomy" id="1672016"/>
    <lineage>
        <taxon>Eukaryota</taxon>
        <taxon>Fungi</taxon>
        <taxon>Dikarya</taxon>
        <taxon>Basidiomycota</taxon>
        <taxon>Agaricomycotina</taxon>
        <taxon>Tremellomycetes</taxon>
        <taxon>Trichosporonales</taxon>
        <taxon>Trichosporonaceae</taxon>
        <taxon>Cutaneotrichosporon</taxon>
    </lineage>
</organism>
<keyword evidence="5" id="KW-1185">Reference proteome</keyword>
<dbReference type="GO" id="GO:0016791">
    <property type="term" value="F:phosphatase activity"/>
    <property type="evidence" value="ECO:0007669"/>
    <property type="project" value="UniProtKB-ARBA"/>
</dbReference>
<keyword evidence="1" id="KW-0378">Hydrolase</keyword>
<feature type="compositionally biased region" description="Low complexity" evidence="2">
    <location>
        <begin position="176"/>
        <end position="189"/>
    </location>
</feature>
<comment type="caution">
    <text evidence="4">The sequence shown here is derived from an EMBL/GenBank/DDBJ whole genome shotgun (WGS) entry which is preliminary data.</text>
</comment>
<dbReference type="SUPFAM" id="SSF52799">
    <property type="entry name" value="(Phosphotyrosine protein) phosphatases II"/>
    <property type="match status" value="1"/>
</dbReference>
<dbReference type="Proteomes" id="UP001222932">
    <property type="component" value="Unassembled WGS sequence"/>
</dbReference>
<sequence>MSRTATPPPTHFPHKIASPSARHASKGGTSTLPGGYGFPTRIKKAKDKSSPLKTSAVAPMSASDVLGIDTPKATPDPMSRAQSASIVDDDASSIATSTPSLATDRSVESFGTTVVTPESTPSLYGEAVNVSVAMPQPVASPRMWVSGLSKGVARAANGIMSTWSRRREGESPRLTSSPALAVPSASVASNCPDIGPSPHSPADVAPSPAMSTHTPMSPMAYILTPAPEVAEMLEPQQLPPHVLPPAIAHPHNMPPALTPESPNIDNPAEALRRYEWAEEQRKQVTEFARLCSQWPQSSYNVAKWGPNGCPHVQYIPQSWANPRHVVRTMQRQAELERIMWTEDRTFFSAASQFTRSSSTDDDPEPSLYSFVSSQSSVATTVSRGSVKEGREEQLCAAVWAATTTTTTTTTMVGKPVSTEEAFKATERKTAADLHAAMSSPMVDAWRGEESLVSVSSAVSVASVVSEESKTTSAWASLACSTKSLSELDRMADLATTDEMDVDEPEVLASIPHVGGSHPSPPRSPNLRPSSCPAKRPLTMIADDEDKRRRVDDMVVDDSTPVFSEEPAALPPYMSASVPNLRMVSATISGHVVKTSETHPIIISPFIPTEILSMLGKYLVTIPTEATKPLLLNSDIDVPSLLLSCAPPNQCASEAGLVGTTMFSSGQKTLIKNLYRPLNGSRQPTRLGNLLLSSCPGKRLRMDGPVKGRGPVCRDLRADMRRIKGEGVGAIVCCLDDEELALLGVPWDYYREVASDTGLDIIRFSLPMPDGFTPVSLQLFDAQVSLIAERYTLQGINVLVHCRGGIGRAGLTACAWAIKMGFVQPHPSLANTVSKPTEPCSSSSKKKPKSRSAVVAPANEDERQIVMSIVERVIAMIRSRRGLKAIESMEQVQFLSTYVTWLRECTS</sequence>
<reference evidence="4" key="1">
    <citation type="journal article" date="2023" name="BMC Genomics">
        <title>Chromosome-level genome assemblies of Cutaneotrichosporon spp. (Trichosporonales, Basidiomycota) reveal imbalanced evolution between nucleotide sequences and chromosome synteny.</title>
        <authorList>
            <person name="Kobayashi Y."/>
            <person name="Kayamori A."/>
            <person name="Aoki K."/>
            <person name="Shiwa Y."/>
            <person name="Matsutani M."/>
            <person name="Fujita N."/>
            <person name="Sugita T."/>
            <person name="Iwasaki W."/>
            <person name="Tanaka N."/>
            <person name="Takashima M."/>
        </authorList>
    </citation>
    <scope>NUCLEOTIDE SEQUENCE</scope>
    <source>
        <strain evidence="4">HIS016</strain>
    </source>
</reference>
<evidence type="ECO:0000256" key="2">
    <source>
        <dbReference type="SAM" id="MobiDB-lite"/>
    </source>
</evidence>
<evidence type="ECO:0000313" key="5">
    <source>
        <dbReference type="Proteomes" id="UP001222932"/>
    </source>
</evidence>
<dbReference type="Pfam" id="PF22784">
    <property type="entry name" value="PTP-SAK"/>
    <property type="match status" value="1"/>
</dbReference>
<dbReference type="InterPro" id="IPR050561">
    <property type="entry name" value="PTP"/>
</dbReference>
<feature type="region of interest" description="Disordered" evidence="2">
    <location>
        <begin position="163"/>
        <end position="211"/>
    </location>
</feature>
<dbReference type="AlphaFoldDB" id="A0AAD3TP31"/>
<evidence type="ECO:0000313" key="4">
    <source>
        <dbReference type="EMBL" id="GMK53800.1"/>
    </source>
</evidence>
<dbReference type="PANTHER" id="PTHR23339">
    <property type="entry name" value="TYROSINE SPECIFIC PROTEIN PHOSPHATASE AND DUAL SPECIFICITY PROTEIN PHOSPHATASE"/>
    <property type="match status" value="1"/>
</dbReference>
<dbReference type="InterPro" id="IPR057023">
    <property type="entry name" value="PTP-SAK"/>
</dbReference>
<feature type="region of interest" description="Disordered" evidence="2">
    <location>
        <begin position="511"/>
        <end position="535"/>
    </location>
</feature>
<feature type="region of interest" description="Disordered" evidence="2">
    <location>
        <begin position="1"/>
        <end position="104"/>
    </location>
</feature>
<gene>
    <name evidence="4" type="ORF">CspeluHIS016_0103860</name>
</gene>
<accession>A0AAD3TP31</accession>
<proteinExistence type="predicted"/>
<feature type="compositionally biased region" description="Pro residues" evidence="2">
    <location>
        <begin position="1"/>
        <end position="11"/>
    </location>
</feature>
<evidence type="ECO:0000259" key="3">
    <source>
        <dbReference type="PROSITE" id="PS50056"/>
    </source>
</evidence>